<organism evidence="2 3">
    <name type="scientific">Asparagus officinalis</name>
    <name type="common">Garden asparagus</name>
    <dbReference type="NCBI Taxonomy" id="4686"/>
    <lineage>
        <taxon>Eukaryota</taxon>
        <taxon>Viridiplantae</taxon>
        <taxon>Streptophyta</taxon>
        <taxon>Embryophyta</taxon>
        <taxon>Tracheophyta</taxon>
        <taxon>Spermatophyta</taxon>
        <taxon>Magnoliopsida</taxon>
        <taxon>Liliopsida</taxon>
        <taxon>Asparagales</taxon>
        <taxon>Asparagaceae</taxon>
        <taxon>Asparagoideae</taxon>
        <taxon>Asparagus</taxon>
    </lineage>
</organism>
<dbReference type="EMBL" id="CM007383">
    <property type="protein sequence ID" value="ONK74128.1"/>
    <property type="molecule type" value="Genomic_DNA"/>
</dbReference>
<proteinExistence type="predicted"/>
<gene>
    <name evidence="2" type="ORF">A4U43_C03F3060</name>
</gene>
<feature type="coiled-coil region" evidence="1">
    <location>
        <begin position="44"/>
        <end position="71"/>
    </location>
</feature>
<keyword evidence="3" id="KW-1185">Reference proteome</keyword>
<dbReference type="AlphaFoldDB" id="A0A5P1F6Z3"/>
<evidence type="ECO:0000313" key="3">
    <source>
        <dbReference type="Proteomes" id="UP000243459"/>
    </source>
</evidence>
<evidence type="ECO:0000256" key="1">
    <source>
        <dbReference type="SAM" id="Coils"/>
    </source>
</evidence>
<sequence length="73" mass="8566">MKESKLVVLKRGQGQLEREAKVSDEKIKEKDAKTWERDDAYEGARFAQLDVEEMNIQLKEEKVEQTKVRKKAT</sequence>
<dbReference type="Gramene" id="ONK74128">
    <property type="protein sequence ID" value="ONK74128"/>
    <property type="gene ID" value="A4U43_C03F3060"/>
</dbReference>
<evidence type="ECO:0000313" key="2">
    <source>
        <dbReference type="EMBL" id="ONK74128.1"/>
    </source>
</evidence>
<keyword evidence="1" id="KW-0175">Coiled coil</keyword>
<protein>
    <submittedName>
        <fullName evidence="2">Uncharacterized protein</fullName>
    </submittedName>
</protein>
<reference evidence="3" key="1">
    <citation type="journal article" date="2017" name="Nat. Commun.">
        <title>The asparagus genome sheds light on the origin and evolution of a young Y chromosome.</title>
        <authorList>
            <person name="Harkess A."/>
            <person name="Zhou J."/>
            <person name="Xu C."/>
            <person name="Bowers J.E."/>
            <person name="Van der Hulst R."/>
            <person name="Ayyampalayam S."/>
            <person name="Mercati F."/>
            <person name="Riccardi P."/>
            <person name="McKain M.R."/>
            <person name="Kakrana A."/>
            <person name="Tang H."/>
            <person name="Ray J."/>
            <person name="Groenendijk J."/>
            <person name="Arikit S."/>
            <person name="Mathioni S.M."/>
            <person name="Nakano M."/>
            <person name="Shan H."/>
            <person name="Telgmann-Rauber A."/>
            <person name="Kanno A."/>
            <person name="Yue Z."/>
            <person name="Chen H."/>
            <person name="Li W."/>
            <person name="Chen Y."/>
            <person name="Xu X."/>
            <person name="Zhang Y."/>
            <person name="Luo S."/>
            <person name="Chen H."/>
            <person name="Gao J."/>
            <person name="Mao Z."/>
            <person name="Pires J.C."/>
            <person name="Luo M."/>
            <person name="Kudrna D."/>
            <person name="Wing R.A."/>
            <person name="Meyers B.C."/>
            <person name="Yi K."/>
            <person name="Kong H."/>
            <person name="Lavrijsen P."/>
            <person name="Sunseri F."/>
            <person name="Falavigna A."/>
            <person name="Ye Y."/>
            <person name="Leebens-Mack J.H."/>
            <person name="Chen G."/>
        </authorList>
    </citation>
    <scope>NUCLEOTIDE SEQUENCE [LARGE SCALE GENOMIC DNA]</scope>
    <source>
        <strain evidence="3">cv. DH0086</strain>
    </source>
</reference>
<accession>A0A5P1F6Z3</accession>
<dbReference type="Proteomes" id="UP000243459">
    <property type="component" value="Chromosome 3"/>
</dbReference>
<name>A0A5P1F6Z3_ASPOF</name>